<proteinExistence type="predicted"/>
<evidence type="ECO:0000313" key="3">
    <source>
        <dbReference type="Proteomes" id="UP001175271"/>
    </source>
</evidence>
<reference evidence="2" key="1">
    <citation type="submission" date="2023-06" db="EMBL/GenBank/DDBJ databases">
        <title>Genomic analysis of the entomopathogenic nematode Steinernema hermaphroditum.</title>
        <authorList>
            <person name="Schwarz E.M."/>
            <person name="Heppert J.K."/>
            <person name="Baniya A."/>
            <person name="Schwartz H.T."/>
            <person name="Tan C.-H."/>
            <person name="Antoshechkin I."/>
            <person name="Sternberg P.W."/>
            <person name="Goodrich-Blair H."/>
            <person name="Dillman A.R."/>
        </authorList>
    </citation>
    <scope>NUCLEOTIDE SEQUENCE</scope>
    <source>
        <strain evidence="2">PS9179</strain>
        <tissue evidence="2">Whole animal</tissue>
    </source>
</reference>
<feature type="transmembrane region" description="Helical" evidence="1">
    <location>
        <begin position="65"/>
        <end position="90"/>
    </location>
</feature>
<name>A0AA39HQG3_9BILA</name>
<organism evidence="2 3">
    <name type="scientific">Steinernema hermaphroditum</name>
    <dbReference type="NCBI Taxonomy" id="289476"/>
    <lineage>
        <taxon>Eukaryota</taxon>
        <taxon>Metazoa</taxon>
        <taxon>Ecdysozoa</taxon>
        <taxon>Nematoda</taxon>
        <taxon>Chromadorea</taxon>
        <taxon>Rhabditida</taxon>
        <taxon>Tylenchina</taxon>
        <taxon>Panagrolaimomorpha</taxon>
        <taxon>Strongyloidoidea</taxon>
        <taxon>Steinernematidae</taxon>
        <taxon>Steinernema</taxon>
    </lineage>
</organism>
<evidence type="ECO:0000256" key="1">
    <source>
        <dbReference type="SAM" id="Phobius"/>
    </source>
</evidence>
<dbReference type="AlphaFoldDB" id="A0AA39HQG3"/>
<dbReference type="Proteomes" id="UP001175271">
    <property type="component" value="Unassembled WGS sequence"/>
</dbReference>
<gene>
    <name evidence="2" type="ORF">QR680_004656</name>
</gene>
<accession>A0AA39HQG3</accession>
<evidence type="ECO:0000313" key="2">
    <source>
        <dbReference type="EMBL" id="KAK0409620.1"/>
    </source>
</evidence>
<dbReference type="EMBL" id="JAUCMV010000003">
    <property type="protein sequence ID" value="KAK0409620.1"/>
    <property type="molecule type" value="Genomic_DNA"/>
</dbReference>
<sequence>MYERLCRRTILCTWLYLTIFISLMTLGGCKKNFKANGFYFRFYCPTKNSADWANALQGFWSYQSYVLPCVMFVIYVILVLYIQFGFNYALIGCRLVRVTVVQRTSNTSKTRRRTEIRLLIQTVSKEYVELMTIHDLTVGNNMYIKTVNEEKSVATKKQMEN</sequence>
<dbReference type="PROSITE" id="PS51257">
    <property type="entry name" value="PROKAR_LIPOPROTEIN"/>
    <property type="match status" value="1"/>
</dbReference>
<keyword evidence="1" id="KW-0812">Transmembrane</keyword>
<protein>
    <submittedName>
        <fullName evidence="2">Uncharacterized protein</fullName>
    </submittedName>
</protein>
<comment type="caution">
    <text evidence="2">The sequence shown here is derived from an EMBL/GenBank/DDBJ whole genome shotgun (WGS) entry which is preliminary data.</text>
</comment>
<keyword evidence="1" id="KW-0472">Membrane</keyword>
<keyword evidence="1" id="KW-1133">Transmembrane helix</keyword>
<keyword evidence="3" id="KW-1185">Reference proteome</keyword>